<dbReference type="Proteomes" id="UP000199031">
    <property type="component" value="Unassembled WGS sequence"/>
</dbReference>
<organism evidence="2 3">
    <name type="scientific">Parafilimonas terrae</name>
    <dbReference type="NCBI Taxonomy" id="1465490"/>
    <lineage>
        <taxon>Bacteria</taxon>
        <taxon>Pseudomonadati</taxon>
        <taxon>Bacteroidota</taxon>
        <taxon>Chitinophagia</taxon>
        <taxon>Chitinophagales</taxon>
        <taxon>Chitinophagaceae</taxon>
        <taxon>Parafilimonas</taxon>
    </lineage>
</organism>
<dbReference type="PROSITE" id="PS51257">
    <property type="entry name" value="PROKAR_LIPOPROTEIN"/>
    <property type="match status" value="1"/>
</dbReference>
<dbReference type="InterPro" id="IPR025635">
    <property type="entry name" value="DUF4293"/>
</dbReference>
<feature type="transmembrane region" description="Helical" evidence="1">
    <location>
        <begin position="96"/>
        <end position="123"/>
    </location>
</feature>
<keyword evidence="1" id="KW-0812">Transmembrane</keyword>
<feature type="transmembrane region" description="Helical" evidence="1">
    <location>
        <begin position="7"/>
        <end position="25"/>
    </location>
</feature>
<feature type="transmembrane region" description="Helical" evidence="1">
    <location>
        <begin position="45"/>
        <end position="65"/>
    </location>
</feature>
<gene>
    <name evidence="2" type="ORF">SAMN05444277_106260</name>
</gene>
<dbReference type="Pfam" id="PF14126">
    <property type="entry name" value="DUF4293"/>
    <property type="match status" value="1"/>
</dbReference>
<evidence type="ECO:0000313" key="2">
    <source>
        <dbReference type="EMBL" id="SFQ20413.1"/>
    </source>
</evidence>
<evidence type="ECO:0000313" key="3">
    <source>
        <dbReference type="Proteomes" id="UP000199031"/>
    </source>
</evidence>
<dbReference type="OrthoDB" id="594989at2"/>
<dbReference type="AlphaFoldDB" id="A0A1I5WKT6"/>
<reference evidence="2 3" key="1">
    <citation type="submission" date="2016-10" db="EMBL/GenBank/DDBJ databases">
        <authorList>
            <person name="de Groot N.N."/>
        </authorList>
    </citation>
    <scope>NUCLEOTIDE SEQUENCE [LARGE SCALE GENOMIC DNA]</scope>
    <source>
        <strain evidence="2 3">DSM 28286</strain>
    </source>
</reference>
<protein>
    <recommendedName>
        <fullName evidence="4">DUF4293 family protein</fullName>
    </recommendedName>
</protein>
<dbReference type="EMBL" id="FOXQ01000006">
    <property type="protein sequence ID" value="SFQ20413.1"/>
    <property type="molecule type" value="Genomic_DNA"/>
</dbReference>
<keyword evidence="1" id="KW-1133">Transmembrane helix</keyword>
<evidence type="ECO:0000256" key="1">
    <source>
        <dbReference type="SAM" id="Phobius"/>
    </source>
</evidence>
<proteinExistence type="predicted"/>
<keyword evidence="3" id="KW-1185">Reference proteome</keyword>
<dbReference type="RefSeq" id="WP_090658682.1">
    <property type="nucleotide sequence ID" value="NZ_FOXQ01000006.1"/>
</dbReference>
<name>A0A1I5WKT6_9BACT</name>
<evidence type="ECO:0008006" key="4">
    <source>
        <dbReference type="Google" id="ProtNLM"/>
    </source>
</evidence>
<feature type="transmembrane region" description="Helical" evidence="1">
    <location>
        <begin position="72"/>
        <end position="90"/>
    </location>
</feature>
<dbReference type="STRING" id="1465490.SAMN05444277_106260"/>
<keyword evidence="1" id="KW-0472">Membrane</keyword>
<accession>A0A1I5WKT6</accession>
<sequence length="136" mass="15519">MIQRIQTVWLLLAAACTFLTMKFPFYYIGPNPDLASDQFNATTKIVLLILTAILGTLSLFTVFIFKQRKLQIWLTILALIISVGNILLYFNYKKDYAGGGLALTSVLAFIIPVFLFFAIQGIYRDQKLVRSMDRLR</sequence>